<evidence type="ECO:0000256" key="4">
    <source>
        <dbReference type="ARBA" id="ARBA00023139"/>
    </source>
</evidence>
<dbReference type="Proteomes" id="UP000501534">
    <property type="component" value="Chromosome"/>
</dbReference>
<protein>
    <recommendedName>
        <fullName evidence="9">Curli production assembly/transport component CsgG</fullName>
    </recommendedName>
</protein>
<feature type="chain" id="PRO_5026805600" description="Curli production assembly/transport component CsgG" evidence="6">
    <location>
        <begin position="21"/>
        <end position="242"/>
    </location>
</feature>
<dbReference type="GO" id="GO:0030288">
    <property type="term" value="C:outer membrane-bounded periplasmic space"/>
    <property type="evidence" value="ECO:0007669"/>
    <property type="project" value="InterPro"/>
</dbReference>
<evidence type="ECO:0000256" key="3">
    <source>
        <dbReference type="ARBA" id="ARBA00023136"/>
    </source>
</evidence>
<dbReference type="RefSeq" id="WP_171088829.1">
    <property type="nucleotide sequence ID" value="NZ_CP053069.1"/>
</dbReference>
<keyword evidence="1" id="KW-1003">Cell membrane</keyword>
<evidence type="ECO:0000256" key="6">
    <source>
        <dbReference type="SAM" id="SignalP"/>
    </source>
</evidence>
<evidence type="ECO:0000256" key="1">
    <source>
        <dbReference type="ARBA" id="ARBA00022475"/>
    </source>
</evidence>
<name>A0A6M4GPJ4_9PROT</name>
<keyword evidence="3" id="KW-0472">Membrane</keyword>
<dbReference type="KEGG" id="uru:DSM104443_00167"/>
<evidence type="ECO:0000256" key="2">
    <source>
        <dbReference type="ARBA" id="ARBA00022729"/>
    </source>
</evidence>
<keyword evidence="2 6" id="KW-0732">Signal</keyword>
<dbReference type="AlphaFoldDB" id="A0A6M4GPJ4"/>
<evidence type="ECO:0008006" key="9">
    <source>
        <dbReference type="Google" id="ProtNLM"/>
    </source>
</evidence>
<keyword evidence="4" id="KW-0564">Palmitate</keyword>
<keyword evidence="8" id="KW-1185">Reference proteome</keyword>
<organism evidence="7 8">
    <name type="scientific">Usitatibacter rugosus</name>
    <dbReference type="NCBI Taxonomy" id="2732067"/>
    <lineage>
        <taxon>Bacteria</taxon>
        <taxon>Pseudomonadati</taxon>
        <taxon>Pseudomonadota</taxon>
        <taxon>Betaproteobacteria</taxon>
        <taxon>Nitrosomonadales</taxon>
        <taxon>Usitatibacteraceae</taxon>
        <taxon>Usitatibacter</taxon>
    </lineage>
</organism>
<sequence length="242" mass="25783">MKIVLLAVATTLALVPAAHAADAKVDRSKSTQRLEKMEKAPTRPYVTVYEVKSNVGEIDARGTTAMFTTALVKSRQWRVVERNRLAEGVGRERELNASGVTTGDGATKQLKGAGYVFEASITELAAQTSQSSSGFSIGGMQIGQSASQDELGMDIRVLSVQTGEVLDSINVRKKLDASGSSVSGVGSLLDTIASRKGVNTGGLTPDVNAQGSKRESIDRALRELIELAVVELSQRRSSWEED</sequence>
<dbReference type="Pfam" id="PF03783">
    <property type="entry name" value="CsgG"/>
    <property type="match status" value="1"/>
</dbReference>
<dbReference type="EMBL" id="CP053069">
    <property type="protein sequence ID" value="QJR09131.1"/>
    <property type="molecule type" value="Genomic_DNA"/>
</dbReference>
<reference evidence="7 8" key="1">
    <citation type="submission" date="2020-04" db="EMBL/GenBank/DDBJ databases">
        <title>Usitatibacter rugosus gen. nov., sp. nov. and Usitatibacter palustris sp. nov., novel members of Usitatibacteraceae fam. nov. within the order Nitrosomonadales isolated from soil.</title>
        <authorList>
            <person name="Huber K.J."/>
            <person name="Neumann-Schaal M."/>
            <person name="Geppert A."/>
            <person name="Luckner M."/>
            <person name="Wanner G."/>
            <person name="Overmann J."/>
        </authorList>
    </citation>
    <scope>NUCLEOTIDE SEQUENCE [LARGE SCALE GENOMIC DNA]</scope>
    <source>
        <strain evidence="7 8">0125_3</strain>
    </source>
</reference>
<keyword evidence="5" id="KW-0449">Lipoprotein</keyword>
<evidence type="ECO:0000313" key="7">
    <source>
        <dbReference type="EMBL" id="QJR09131.1"/>
    </source>
</evidence>
<evidence type="ECO:0000313" key="8">
    <source>
        <dbReference type="Proteomes" id="UP000501534"/>
    </source>
</evidence>
<accession>A0A6M4GPJ4</accession>
<gene>
    <name evidence="7" type="ORF">DSM104443_00167</name>
</gene>
<dbReference type="PANTHER" id="PTHR41164">
    <property type="entry name" value="CURLI PRODUCTION ASSEMBLY/TRANSPORT COMPONENT CSGG"/>
    <property type="match status" value="1"/>
</dbReference>
<dbReference type="PANTHER" id="PTHR41164:SF1">
    <property type="entry name" value="CURLI PRODUCTION ASSEMBLY_TRANSPORT COMPONENT CSGG"/>
    <property type="match status" value="1"/>
</dbReference>
<dbReference type="Gene3D" id="3.40.50.10610">
    <property type="entry name" value="ABC-type transport auxiliary lipoprotein component"/>
    <property type="match status" value="1"/>
</dbReference>
<evidence type="ECO:0000256" key="5">
    <source>
        <dbReference type="ARBA" id="ARBA00023288"/>
    </source>
</evidence>
<dbReference type="InterPro" id="IPR005534">
    <property type="entry name" value="Curli_assmbl/transp-comp_CsgG"/>
</dbReference>
<feature type="signal peptide" evidence="6">
    <location>
        <begin position="1"/>
        <end position="20"/>
    </location>
</feature>
<proteinExistence type="predicted"/>